<dbReference type="EMBL" id="WJQU01000003">
    <property type="protein sequence ID" value="KAJ6638309.1"/>
    <property type="molecule type" value="Genomic_DNA"/>
</dbReference>
<dbReference type="Proteomes" id="UP001151699">
    <property type="component" value="Chromosome X"/>
</dbReference>
<dbReference type="InterPro" id="IPR052728">
    <property type="entry name" value="O2_lipid_transport_reg"/>
</dbReference>
<feature type="transmembrane region" description="Helical" evidence="1">
    <location>
        <begin position="519"/>
        <end position="541"/>
    </location>
</feature>
<feature type="chain" id="PRO_5040428743" evidence="2">
    <location>
        <begin position="21"/>
        <end position="647"/>
    </location>
</feature>
<feature type="transmembrane region" description="Helical" evidence="1">
    <location>
        <begin position="274"/>
        <end position="298"/>
    </location>
</feature>
<dbReference type="PANTHER" id="PTHR11161">
    <property type="entry name" value="O-ACYLTRANSFERASE"/>
    <property type="match status" value="1"/>
</dbReference>
<feature type="transmembrane region" description="Helical" evidence="1">
    <location>
        <begin position="205"/>
        <end position="227"/>
    </location>
</feature>
<dbReference type="AlphaFoldDB" id="A0A9Q0MVK0"/>
<evidence type="ECO:0000313" key="5">
    <source>
        <dbReference type="Proteomes" id="UP001151699"/>
    </source>
</evidence>
<feature type="transmembrane region" description="Helical" evidence="1">
    <location>
        <begin position="594"/>
        <end position="613"/>
    </location>
</feature>
<feature type="transmembrane region" description="Helical" evidence="1">
    <location>
        <begin position="416"/>
        <end position="435"/>
    </location>
</feature>
<keyword evidence="2" id="KW-0732">Signal</keyword>
<protein>
    <submittedName>
        <fullName evidence="4">Nose resistant to fluoxetine protein 6</fullName>
    </submittedName>
</protein>
<comment type="caution">
    <text evidence="4">The sequence shown here is derived from an EMBL/GenBank/DDBJ whole genome shotgun (WGS) entry which is preliminary data.</text>
</comment>
<keyword evidence="5" id="KW-1185">Reference proteome</keyword>
<keyword evidence="1" id="KW-0472">Membrane</keyword>
<feature type="transmembrane region" description="Helical" evidence="1">
    <location>
        <begin position="625"/>
        <end position="644"/>
    </location>
</feature>
<feature type="transmembrane region" description="Helical" evidence="1">
    <location>
        <begin position="352"/>
        <end position="370"/>
    </location>
</feature>
<organism evidence="4 5">
    <name type="scientific">Pseudolycoriella hygida</name>
    <dbReference type="NCBI Taxonomy" id="35572"/>
    <lineage>
        <taxon>Eukaryota</taxon>
        <taxon>Metazoa</taxon>
        <taxon>Ecdysozoa</taxon>
        <taxon>Arthropoda</taxon>
        <taxon>Hexapoda</taxon>
        <taxon>Insecta</taxon>
        <taxon>Pterygota</taxon>
        <taxon>Neoptera</taxon>
        <taxon>Endopterygota</taxon>
        <taxon>Diptera</taxon>
        <taxon>Nematocera</taxon>
        <taxon>Sciaroidea</taxon>
        <taxon>Sciaridae</taxon>
        <taxon>Pseudolycoriella</taxon>
    </lineage>
</organism>
<dbReference type="PANTHER" id="PTHR11161:SF0">
    <property type="entry name" value="O-ACYLTRANSFERASE LIKE PROTEIN"/>
    <property type="match status" value="1"/>
</dbReference>
<feature type="transmembrane region" description="Helical" evidence="1">
    <location>
        <begin position="561"/>
        <end position="582"/>
    </location>
</feature>
<dbReference type="Pfam" id="PF01757">
    <property type="entry name" value="Acyl_transf_3"/>
    <property type="match status" value="1"/>
</dbReference>
<feature type="signal peptide" evidence="2">
    <location>
        <begin position="1"/>
        <end position="20"/>
    </location>
</feature>
<evidence type="ECO:0000256" key="1">
    <source>
        <dbReference type="SAM" id="Phobius"/>
    </source>
</evidence>
<dbReference type="OrthoDB" id="118951at2759"/>
<evidence type="ECO:0000259" key="3">
    <source>
        <dbReference type="SMART" id="SM00703"/>
    </source>
</evidence>
<keyword evidence="1" id="KW-0812">Transmembrane</keyword>
<keyword evidence="1" id="KW-1133">Transmembrane helix</keyword>
<dbReference type="InterPro" id="IPR002656">
    <property type="entry name" value="Acyl_transf_3_dom"/>
</dbReference>
<evidence type="ECO:0000256" key="2">
    <source>
        <dbReference type="SAM" id="SignalP"/>
    </source>
</evidence>
<name>A0A9Q0MVK0_9DIPT</name>
<evidence type="ECO:0000313" key="4">
    <source>
        <dbReference type="EMBL" id="KAJ6638309.1"/>
    </source>
</evidence>
<reference evidence="4" key="1">
    <citation type="submission" date="2022-07" db="EMBL/GenBank/DDBJ databases">
        <authorList>
            <person name="Trinca V."/>
            <person name="Uliana J.V.C."/>
            <person name="Torres T.T."/>
            <person name="Ward R.J."/>
            <person name="Monesi N."/>
        </authorList>
    </citation>
    <scope>NUCLEOTIDE SEQUENCE</scope>
    <source>
        <strain evidence="4">HSMRA1968</strain>
        <tissue evidence="4">Whole embryos</tissue>
    </source>
</reference>
<feature type="transmembrane region" description="Helical" evidence="1">
    <location>
        <begin position="442"/>
        <end position="462"/>
    </location>
</feature>
<dbReference type="GO" id="GO:0016747">
    <property type="term" value="F:acyltransferase activity, transferring groups other than amino-acyl groups"/>
    <property type="evidence" value="ECO:0007669"/>
    <property type="project" value="InterPro"/>
</dbReference>
<sequence>MNKFFLCLVSLQLTFGVSDSRDEPHIGISKILNIFKTNGTELIDILQLDLFANQGQNDTLCVQQVSAILFGLRNSEMWAVKIVDAWGKIPFGLFTGNLYELGQFDECLSVKKPKADGENDLQVQYCLADIHADAITDYVKVSDKSTLKENMEFHVGICIPTSCSPETVTRVLNYALASYNINASGLVSKESCQTNAEKEFKRLDIYTMSFLSFIALLMVASTIYDLVTTQTKRKKFLALTAFSMYRNGRQIFRCEKTKSNDVIDCLNGIRALSIIWVVFAYTAMVVIYAPILNASYYVEWYTHVFSMVHLGGTLAVDTFLVLSGLLVTCGSLRALDKSNGKLNVVMLYFHRYLRLTPSLAVAVLLSSSLMRHFGSGPIWGATTTIFEKPCQTYWWSTLLYIQNYFNPSEMCVRHSWYLAADMQLFVLSPIIVYPLWRWRLKFVWIIPLLTTLSAAYVFMIVMNNNYPTQMLERITHKNIKAEVYYPAHTRIRSWLVGVLLGYILHNLRRKSIQMSKNFVAIAWFLAIGTILSAVFGIYFMQQPDYPTTTVESALYESVSRVGWAISVSWIIFACVHGYGGPVDKVLSLPQWQPIARLAYSIYVVHSLVLQLIISSTRTPRDFSDFLMLHSFWGNFGKPFLLFHLKPK</sequence>
<feature type="domain" description="Nose resistant-to-fluoxetine protein N-terminal" evidence="3">
    <location>
        <begin position="58"/>
        <end position="194"/>
    </location>
</feature>
<dbReference type="SMART" id="SM00703">
    <property type="entry name" value="NRF"/>
    <property type="match status" value="1"/>
</dbReference>
<dbReference type="Pfam" id="PF20146">
    <property type="entry name" value="NRF"/>
    <property type="match status" value="1"/>
</dbReference>
<feature type="transmembrane region" description="Helical" evidence="1">
    <location>
        <begin position="491"/>
        <end position="507"/>
    </location>
</feature>
<gene>
    <name evidence="4" type="primary">nrf-6_7</name>
    <name evidence="4" type="ORF">Bhyg_11044</name>
</gene>
<proteinExistence type="predicted"/>
<dbReference type="InterPro" id="IPR006621">
    <property type="entry name" value="Nose-resist-to-fluoxetine_N"/>
</dbReference>
<accession>A0A9Q0MVK0</accession>
<feature type="transmembrane region" description="Helical" evidence="1">
    <location>
        <begin position="310"/>
        <end position="332"/>
    </location>
</feature>